<evidence type="ECO:0000313" key="2">
    <source>
        <dbReference type="EMBL" id="HEH31535.1"/>
    </source>
</evidence>
<name>A0A7J2TAK6_9CREN</name>
<dbReference type="EMBL" id="DSLL01000052">
    <property type="protein sequence ID" value="HEH31535.1"/>
    <property type="molecule type" value="Genomic_DNA"/>
</dbReference>
<organism evidence="2">
    <name type="scientific">Ignisphaera aggregans</name>
    <dbReference type="NCBI Taxonomy" id="334771"/>
    <lineage>
        <taxon>Archaea</taxon>
        <taxon>Thermoproteota</taxon>
        <taxon>Thermoprotei</taxon>
        <taxon>Desulfurococcales</taxon>
        <taxon>Desulfurococcaceae</taxon>
        <taxon>Ignisphaera</taxon>
    </lineage>
</organism>
<keyword evidence="1" id="KW-0472">Membrane</keyword>
<feature type="transmembrane region" description="Helical" evidence="1">
    <location>
        <begin position="58"/>
        <end position="77"/>
    </location>
</feature>
<keyword evidence="1" id="KW-0812">Transmembrane</keyword>
<protein>
    <submittedName>
        <fullName evidence="2">Uncharacterized protein</fullName>
    </submittedName>
</protein>
<keyword evidence="1" id="KW-1133">Transmembrane helix</keyword>
<reference evidence="2" key="1">
    <citation type="journal article" date="2020" name="mSystems">
        <title>Genome- and Community-Level Interaction Insights into Carbon Utilization and Element Cycling Functions of Hydrothermarchaeota in Hydrothermal Sediment.</title>
        <authorList>
            <person name="Zhou Z."/>
            <person name="Liu Y."/>
            <person name="Xu W."/>
            <person name="Pan J."/>
            <person name="Luo Z.H."/>
            <person name="Li M."/>
        </authorList>
    </citation>
    <scope>NUCLEOTIDE SEQUENCE [LARGE SCALE GENOMIC DNA]</scope>
    <source>
        <strain evidence="2">SpSt-27</strain>
    </source>
</reference>
<proteinExistence type="predicted"/>
<evidence type="ECO:0000256" key="1">
    <source>
        <dbReference type="SAM" id="Phobius"/>
    </source>
</evidence>
<accession>A0A7J2TAK6</accession>
<comment type="caution">
    <text evidence="2">The sequence shown here is derived from an EMBL/GenBank/DDBJ whole genome shotgun (WGS) entry which is preliminary data.</text>
</comment>
<sequence length="79" mass="9332">MHFWYKARRVCSGVKRYCVYVAGAVLGTTCEELKRVPEEEFEKRWKELPLPQWIYNTWRWSFIGSLLTLTGVVLTSFGL</sequence>
<dbReference type="AlphaFoldDB" id="A0A7J2TAK6"/>
<gene>
    <name evidence="2" type="ORF">ENP99_05455</name>
</gene>